<evidence type="ECO:0000256" key="1">
    <source>
        <dbReference type="SAM" id="MobiDB-lite"/>
    </source>
</evidence>
<comment type="caution">
    <text evidence="2">The sequence shown here is derived from an EMBL/GenBank/DDBJ whole genome shotgun (WGS) entry which is preliminary data.</text>
</comment>
<accession>A0A081AAL9</accession>
<dbReference type="Proteomes" id="UP000028582">
    <property type="component" value="Unassembled WGS sequence"/>
</dbReference>
<reference evidence="2 3" key="1">
    <citation type="submission" date="2013-11" db="EMBL/GenBank/DDBJ databases">
        <title>The Genome Sequence of Phytophthora parasitica P1976.</title>
        <authorList>
            <consortium name="The Broad Institute Genomics Platform"/>
            <person name="Russ C."/>
            <person name="Tyler B."/>
            <person name="Panabieres F."/>
            <person name="Shan W."/>
            <person name="Tripathy S."/>
            <person name="Grunwald N."/>
            <person name="Machado M."/>
            <person name="Johnson C.S."/>
            <person name="Walker B."/>
            <person name="Young S."/>
            <person name="Zeng Q."/>
            <person name="Gargeya S."/>
            <person name="Fitzgerald M."/>
            <person name="Haas B."/>
            <person name="Abouelleil A."/>
            <person name="Allen A.W."/>
            <person name="Alvarado L."/>
            <person name="Arachchi H.M."/>
            <person name="Berlin A.M."/>
            <person name="Chapman S.B."/>
            <person name="Gainer-Dewar J."/>
            <person name="Goldberg J."/>
            <person name="Griggs A."/>
            <person name="Gujja S."/>
            <person name="Hansen M."/>
            <person name="Howarth C."/>
            <person name="Imamovic A."/>
            <person name="Ireland A."/>
            <person name="Larimer J."/>
            <person name="McCowan C."/>
            <person name="Murphy C."/>
            <person name="Pearson M."/>
            <person name="Poon T.W."/>
            <person name="Priest M."/>
            <person name="Roberts A."/>
            <person name="Saif S."/>
            <person name="Shea T."/>
            <person name="Sisk P."/>
            <person name="Sykes S."/>
            <person name="Wortman J."/>
            <person name="Nusbaum C."/>
            <person name="Birren B."/>
        </authorList>
    </citation>
    <scope>NUCLEOTIDE SEQUENCE [LARGE SCALE GENOMIC DNA]</scope>
    <source>
        <strain evidence="2 3">P1976</strain>
    </source>
</reference>
<dbReference type="EMBL" id="ANJA01001613">
    <property type="protein sequence ID" value="ETO75930.1"/>
    <property type="molecule type" value="Genomic_DNA"/>
</dbReference>
<evidence type="ECO:0000313" key="2">
    <source>
        <dbReference type="EMBL" id="ETO75930.1"/>
    </source>
</evidence>
<gene>
    <name evidence="2" type="ORF">F444_08576</name>
</gene>
<feature type="compositionally biased region" description="Polar residues" evidence="1">
    <location>
        <begin position="1"/>
        <end position="24"/>
    </location>
</feature>
<organism evidence="2 3">
    <name type="scientific">Phytophthora nicotianae P1976</name>
    <dbReference type="NCBI Taxonomy" id="1317066"/>
    <lineage>
        <taxon>Eukaryota</taxon>
        <taxon>Sar</taxon>
        <taxon>Stramenopiles</taxon>
        <taxon>Oomycota</taxon>
        <taxon>Peronosporomycetes</taxon>
        <taxon>Peronosporales</taxon>
        <taxon>Peronosporaceae</taxon>
        <taxon>Phytophthora</taxon>
    </lineage>
</organism>
<evidence type="ECO:0000313" key="3">
    <source>
        <dbReference type="Proteomes" id="UP000028582"/>
    </source>
</evidence>
<sequence>MEFSNNLGMETEETCSGNHGSTSESVRRNHNELANERVESDIGMERETGGNGGIEMEQKTEYRVSMRGSSDNVDAILDTKSVNNGSQVGSVFDHLKELSEHHNDTCKRLEGLLHIELGELSGQMMSTTDKVLKNPAT</sequence>
<proteinExistence type="predicted"/>
<dbReference type="AlphaFoldDB" id="A0A081AAL9"/>
<feature type="compositionally biased region" description="Basic and acidic residues" evidence="1">
    <location>
        <begin position="25"/>
        <end position="48"/>
    </location>
</feature>
<name>A0A081AAL9_PHYNI</name>
<feature type="region of interest" description="Disordered" evidence="1">
    <location>
        <begin position="1"/>
        <end position="57"/>
    </location>
</feature>
<protein>
    <submittedName>
        <fullName evidence="2">Uncharacterized protein</fullName>
    </submittedName>
</protein>